<dbReference type="Pfam" id="PF08282">
    <property type="entry name" value="Hydrolase_3"/>
    <property type="match status" value="2"/>
</dbReference>
<dbReference type="AlphaFoldDB" id="A0A1W6JZ44"/>
<dbReference type="KEGG" id="aman:B6F84_05810"/>
<reference evidence="1 2" key="1">
    <citation type="submission" date="2017-03" db="EMBL/GenBank/DDBJ databases">
        <title>Sulfur activation and transportation mechanism of thermophilic Archaea Acidianus manzaensis YN-25.</title>
        <authorList>
            <person name="Ma Y."/>
            <person name="Yang Y."/>
            <person name="Xia J."/>
        </authorList>
    </citation>
    <scope>NUCLEOTIDE SEQUENCE [LARGE SCALE GENOMIC DNA]</scope>
    <source>
        <strain evidence="1 2">YN-25</strain>
    </source>
</reference>
<dbReference type="NCBIfam" id="TIGR01484">
    <property type="entry name" value="HAD-SF-IIB"/>
    <property type="match status" value="1"/>
</dbReference>
<dbReference type="InterPro" id="IPR006379">
    <property type="entry name" value="HAD-SF_hydro_IIB"/>
</dbReference>
<dbReference type="EMBL" id="CP020477">
    <property type="protein sequence ID" value="ARM75601.1"/>
    <property type="molecule type" value="Genomic_DNA"/>
</dbReference>
<dbReference type="InterPro" id="IPR023214">
    <property type="entry name" value="HAD_sf"/>
</dbReference>
<sequence length="243" mass="27418">MEKILVLSDFDRTLADENDGFVIKKDIVKKINDFIQSHRNILFFVVTGRERKNIRGVKRKSVFELANGLKPTGWILENGSIIIIDNKEYIEVSKDWLSDIQKISEQLTKNGIDHALGETIIFADNTWDKRDLLNKIVSKVSEGRGKIEWNTDDAMILEKNISKGRGIDKLMQLLNCKCIRIGIGDAQNDIPLFENVDIKVAVSNALPEIKKIANIVVNNGPGYGVLELFNLIESNKIQGKISL</sequence>
<keyword evidence="2" id="KW-1185">Reference proteome</keyword>
<proteinExistence type="predicted"/>
<dbReference type="GO" id="GO:0016791">
    <property type="term" value="F:phosphatase activity"/>
    <property type="evidence" value="ECO:0007669"/>
    <property type="project" value="TreeGrafter"/>
</dbReference>
<dbReference type="SUPFAM" id="SSF56784">
    <property type="entry name" value="HAD-like"/>
    <property type="match status" value="1"/>
</dbReference>
<dbReference type="GeneID" id="41590416"/>
<evidence type="ECO:0008006" key="3">
    <source>
        <dbReference type="Google" id="ProtNLM"/>
    </source>
</evidence>
<evidence type="ECO:0000313" key="2">
    <source>
        <dbReference type="Proteomes" id="UP000193404"/>
    </source>
</evidence>
<evidence type="ECO:0000313" key="1">
    <source>
        <dbReference type="EMBL" id="ARM75601.1"/>
    </source>
</evidence>
<dbReference type="PANTHER" id="PTHR10000:SF8">
    <property type="entry name" value="HAD SUPERFAMILY HYDROLASE-LIKE, TYPE 3"/>
    <property type="match status" value="1"/>
</dbReference>
<protein>
    <recommendedName>
        <fullName evidence="3">Phosphoglycolate phosphatase</fullName>
    </recommendedName>
</protein>
<dbReference type="GO" id="GO:0000287">
    <property type="term" value="F:magnesium ion binding"/>
    <property type="evidence" value="ECO:0007669"/>
    <property type="project" value="TreeGrafter"/>
</dbReference>
<organism evidence="1 2">
    <name type="scientific">Acidianus manzaensis</name>
    <dbReference type="NCBI Taxonomy" id="282676"/>
    <lineage>
        <taxon>Archaea</taxon>
        <taxon>Thermoproteota</taxon>
        <taxon>Thermoprotei</taxon>
        <taxon>Sulfolobales</taxon>
        <taxon>Sulfolobaceae</taxon>
        <taxon>Acidianus</taxon>
    </lineage>
</organism>
<dbReference type="Proteomes" id="UP000193404">
    <property type="component" value="Chromosome"/>
</dbReference>
<name>A0A1W6JZ44_9CREN</name>
<dbReference type="InterPro" id="IPR036412">
    <property type="entry name" value="HAD-like_sf"/>
</dbReference>
<dbReference type="GO" id="GO:0005829">
    <property type="term" value="C:cytosol"/>
    <property type="evidence" value="ECO:0007669"/>
    <property type="project" value="TreeGrafter"/>
</dbReference>
<dbReference type="OrthoDB" id="120822at2157"/>
<dbReference type="RefSeq" id="WP_148691372.1">
    <property type="nucleotide sequence ID" value="NZ_CP020477.1"/>
</dbReference>
<dbReference type="Gene3D" id="3.40.50.1000">
    <property type="entry name" value="HAD superfamily/HAD-like"/>
    <property type="match status" value="1"/>
</dbReference>
<gene>
    <name evidence="1" type="ORF">B6F84_05810</name>
</gene>
<dbReference type="STRING" id="282676.B6F84_05810"/>
<accession>A0A1W6JZ44</accession>
<dbReference type="PANTHER" id="PTHR10000">
    <property type="entry name" value="PHOSPHOSERINE PHOSPHATASE"/>
    <property type="match status" value="1"/>
</dbReference>
<dbReference type="Gene3D" id="3.90.1070.10">
    <property type="match status" value="1"/>
</dbReference>